<dbReference type="Proteomes" id="UP000318823">
    <property type="component" value="Chromosome"/>
</dbReference>
<dbReference type="AlphaFoldDB" id="A0AAP9DI22"/>
<reference evidence="2" key="1">
    <citation type="journal article" date="2018" name="J. Anim. Genet.">
        <title>Acquired interbacterial defense systems protect against interspecies antagonism in the human gut microbiome.</title>
        <authorList>
            <person name="Ross B.D."/>
            <person name="Verster A.J."/>
            <person name="Radey M.C."/>
            <person name="Schmidtke D.T."/>
            <person name="Pope C.E."/>
            <person name="Hoffman L.R."/>
            <person name="Hajjar A."/>
            <person name="Peterson S.B."/>
            <person name="Borenstein E."/>
            <person name="Mougous J."/>
        </authorList>
    </citation>
    <scope>NUCLEOTIDE SEQUENCE [LARGE SCALE GENOMIC DNA]</scope>
    <source>
        <strain evidence="2">3725 D1 iv</strain>
    </source>
</reference>
<gene>
    <name evidence="1" type="ORF">DYI28_10100</name>
</gene>
<sequence>MNNLFSFSILSGIRVSPRRRASIAFMALAGKGHRRNIVLPVDFDLDVHLALYPLEKYGFNSNLRFSKDKIYYFLALLSTIPARNKDLIDEDGWVPITISYIRKNIRDIISYKDYLVNTGVLECYATYIPGVKSMQYRWNEQYIQSGFHICNVTCSHEEDVYFIQEENDEKFIELPYLYHWYEEKRLSINPIVSQYSDGILQYKMEDKGRWNKNKNTNKLKHPLVQYMAALININKIENHRYEVHIDSTVHRLHSVITNIEKDYRNFLTYNEQELVSIDISNSQPYLACVLLKPEFWSIRNELSLSLYSLPEDIQRAMTTVAIPLKVEGFFQTCSEEDFAQYLDIASSGNMYETVAEVCQHSLHKSIDRDEAKVLMFYLFFSSNQGQHDDATINQMKKIFSTELFPKVAELFKIIKHRYKDIAIDKQHNRLSCLLQSIESEIILHRCCKRIWEEGNPQVPVFTIHDSIATTTEHVEWVKGIMQEELTNAIGVSPSLTIEHWNLSKVKHPNILQRVVQE</sequence>
<proteinExistence type="predicted"/>
<organism evidence="1 2">
    <name type="scientific">Bacteroides ovatus</name>
    <dbReference type="NCBI Taxonomy" id="28116"/>
    <lineage>
        <taxon>Bacteria</taxon>
        <taxon>Pseudomonadati</taxon>
        <taxon>Bacteroidota</taxon>
        <taxon>Bacteroidia</taxon>
        <taxon>Bacteroidales</taxon>
        <taxon>Bacteroidaceae</taxon>
        <taxon>Bacteroides</taxon>
    </lineage>
</organism>
<evidence type="ECO:0000313" key="2">
    <source>
        <dbReference type="Proteomes" id="UP000318823"/>
    </source>
</evidence>
<protein>
    <submittedName>
        <fullName evidence="1">Uncharacterized protein</fullName>
    </submittedName>
</protein>
<name>A0AAP9DI22_BACOV</name>
<dbReference type="EMBL" id="CP041395">
    <property type="protein sequence ID" value="QDM09033.1"/>
    <property type="molecule type" value="Genomic_DNA"/>
</dbReference>
<evidence type="ECO:0000313" key="1">
    <source>
        <dbReference type="EMBL" id="QDM09033.1"/>
    </source>
</evidence>
<dbReference type="RefSeq" id="WP_139147474.1">
    <property type="nucleotide sequence ID" value="NZ_CP041395.1"/>
</dbReference>
<accession>A0AAP9DI22</accession>